<dbReference type="GO" id="GO:0016787">
    <property type="term" value="F:hydrolase activity"/>
    <property type="evidence" value="ECO:0007669"/>
    <property type="project" value="UniProtKB-KW"/>
</dbReference>
<dbReference type="PANTHER" id="PTHR43798:SF31">
    <property type="entry name" value="AB HYDROLASE SUPERFAMILY PROTEIN YCLE"/>
    <property type="match status" value="1"/>
</dbReference>
<dbReference type="Gene3D" id="3.40.50.1820">
    <property type="entry name" value="alpha/beta hydrolase"/>
    <property type="match status" value="1"/>
</dbReference>
<accession>A0ABU4YZ54</accession>
<dbReference type="InterPro" id="IPR000073">
    <property type="entry name" value="AB_hydrolase_1"/>
</dbReference>
<evidence type="ECO:0000256" key="1">
    <source>
        <dbReference type="ARBA" id="ARBA00022801"/>
    </source>
</evidence>
<evidence type="ECO:0000313" key="4">
    <source>
        <dbReference type="Proteomes" id="UP001271249"/>
    </source>
</evidence>
<evidence type="ECO:0000313" key="3">
    <source>
        <dbReference type="EMBL" id="MDX8491360.1"/>
    </source>
</evidence>
<proteinExistence type="predicted"/>
<dbReference type="Proteomes" id="UP001271249">
    <property type="component" value="Unassembled WGS sequence"/>
</dbReference>
<sequence>MPILFLHGDCSRASAWQQVMQATADDRQAVAFDFRGHGISAPAADGDYGYDGRAADVEAIADAFSLKRFLIVAHSGAAGTALAYAASHANRVAGILLVDPATDPRALPKDVREGFIRDLAGPNASDVLKAYYTSIAGSNPAVRERVLADASVVDPAAVAGVGKALAEWNPEPALDAYHGPLLVLATESNNNPSALYHLRAGIPHQVVAGTGHWVMLDKPEVVAAAVHTFIATIGAGHE</sequence>
<name>A0ABU4YZ54_9HYPH</name>
<dbReference type="InterPro" id="IPR029058">
    <property type="entry name" value="AB_hydrolase_fold"/>
</dbReference>
<dbReference type="SUPFAM" id="SSF53474">
    <property type="entry name" value="alpha/beta-Hydrolases"/>
    <property type="match status" value="1"/>
</dbReference>
<reference evidence="3 4" key="1">
    <citation type="submission" date="2023-08" db="EMBL/GenBank/DDBJ databases">
        <title>Implementing the SeqCode for naming new Mesorhizobium species isolated from Vachellia karroo root nodules.</title>
        <authorList>
            <person name="Van Lill M."/>
        </authorList>
    </citation>
    <scope>NUCLEOTIDE SEQUENCE [LARGE SCALE GENOMIC DNA]</scope>
    <source>
        <strain evidence="3 4">VK22B</strain>
    </source>
</reference>
<gene>
    <name evidence="3" type="ORF">RFN29_07185</name>
</gene>
<dbReference type="Pfam" id="PF00561">
    <property type="entry name" value="Abhydrolase_1"/>
    <property type="match status" value="1"/>
</dbReference>
<comment type="caution">
    <text evidence="3">The sequence shown here is derived from an EMBL/GenBank/DDBJ whole genome shotgun (WGS) entry which is preliminary data.</text>
</comment>
<dbReference type="EMBL" id="JAVIJC010000005">
    <property type="protein sequence ID" value="MDX8491360.1"/>
    <property type="molecule type" value="Genomic_DNA"/>
</dbReference>
<dbReference type="RefSeq" id="WP_320225408.1">
    <property type="nucleotide sequence ID" value="NZ_JAVIJB010000009.1"/>
</dbReference>
<feature type="domain" description="AB hydrolase-1" evidence="2">
    <location>
        <begin position="2"/>
        <end position="219"/>
    </location>
</feature>
<dbReference type="InterPro" id="IPR050266">
    <property type="entry name" value="AB_hydrolase_sf"/>
</dbReference>
<evidence type="ECO:0000259" key="2">
    <source>
        <dbReference type="Pfam" id="PF00561"/>
    </source>
</evidence>
<keyword evidence="4" id="KW-1185">Reference proteome</keyword>
<keyword evidence="1 3" id="KW-0378">Hydrolase</keyword>
<protein>
    <submittedName>
        <fullName evidence="3">Alpha/beta fold hydrolase</fullName>
    </submittedName>
</protein>
<dbReference type="PANTHER" id="PTHR43798">
    <property type="entry name" value="MONOACYLGLYCEROL LIPASE"/>
    <property type="match status" value="1"/>
</dbReference>
<organism evidence="3 4">
    <name type="scientific">Mesorhizobium captivum</name>
    <dbReference type="NCBI Taxonomy" id="3072319"/>
    <lineage>
        <taxon>Bacteria</taxon>
        <taxon>Pseudomonadati</taxon>
        <taxon>Pseudomonadota</taxon>
        <taxon>Alphaproteobacteria</taxon>
        <taxon>Hyphomicrobiales</taxon>
        <taxon>Phyllobacteriaceae</taxon>
        <taxon>Mesorhizobium</taxon>
    </lineage>
</organism>